<organism evidence="1 2">
    <name type="scientific">Bradyrhizobium icense</name>
    <dbReference type="NCBI Taxonomy" id="1274631"/>
    <lineage>
        <taxon>Bacteria</taxon>
        <taxon>Pseudomonadati</taxon>
        <taxon>Pseudomonadota</taxon>
        <taxon>Alphaproteobacteria</taxon>
        <taxon>Hyphomicrobiales</taxon>
        <taxon>Nitrobacteraceae</taxon>
        <taxon>Bradyrhizobium</taxon>
    </lineage>
</organism>
<proteinExistence type="predicted"/>
<dbReference type="SUPFAM" id="SSF56801">
    <property type="entry name" value="Acetyl-CoA synthetase-like"/>
    <property type="match status" value="1"/>
</dbReference>
<dbReference type="AlphaFoldDB" id="A0A1B1UJX6"/>
<dbReference type="GO" id="GO:0044550">
    <property type="term" value="P:secondary metabolite biosynthetic process"/>
    <property type="evidence" value="ECO:0007669"/>
    <property type="project" value="TreeGrafter"/>
</dbReference>
<dbReference type="PANTHER" id="PTHR45527:SF1">
    <property type="entry name" value="FATTY ACID SYNTHASE"/>
    <property type="match status" value="1"/>
</dbReference>
<dbReference type="Proteomes" id="UP000092839">
    <property type="component" value="Chromosome"/>
</dbReference>
<protein>
    <recommendedName>
        <fullName evidence="3">AMP-dependent synthetase/ligase domain-containing protein</fullName>
    </recommendedName>
</protein>
<reference evidence="1 2" key="1">
    <citation type="submission" date="2016-07" db="EMBL/GenBank/DDBJ databases">
        <title>Complete genome sequence of Bradyrhizobium icense LMTR 13T, a potential inoculant strain isolated from lima bean (Phaseolus lunatus) in Peru.</title>
        <authorList>
            <person name="Ormeno-Orrillo E."/>
            <person name="Duran D."/>
            <person name="Rogel M.A."/>
            <person name="Rey L."/>
            <person name="Imperial J."/>
            <person name="Ruiz-Argueso T."/>
            <person name="Martinez-Romero E."/>
        </authorList>
    </citation>
    <scope>NUCLEOTIDE SEQUENCE [LARGE SCALE GENOMIC DNA]</scope>
    <source>
        <strain evidence="1 2">LMTR 13</strain>
    </source>
</reference>
<gene>
    <name evidence="1" type="ORF">LMTR13_26125</name>
</gene>
<accession>A0A1B1UJX6</accession>
<evidence type="ECO:0000313" key="2">
    <source>
        <dbReference type="Proteomes" id="UP000092839"/>
    </source>
</evidence>
<name>A0A1B1UJX6_9BRAD</name>
<dbReference type="RefSeq" id="WP_065730289.1">
    <property type="nucleotide sequence ID" value="NZ_CP016428.1"/>
</dbReference>
<dbReference type="EMBL" id="CP016428">
    <property type="protein sequence ID" value="ANW03102.1"/>
    <property type="molecule type" value="Genomic_DNA"/>
</dbReference>
<dbReference type="Gene3D" id="3.30.300.30">
    <property type="match status" value="1"/>
</dbReference>
<evidence type="ECO:0000313" key="1">
    <source>
        <dbReference type="EMBL" id="ANW03102.1"/>
    </source>
</evidence>
<dbReference type="GO" id="GO:0005829">
    <property type="term" value="C:cytosol"/>
    <property type="evidence" value="ECO:0007669"/>
    <property type="project" value="TreeGrafter"/>
</dbReference>
<evidence type="ECO:0008006" key="3">
    <source>
        <dbReference type="Google" id="ProtNLM"/>
    </source>
</evidence>
<dbReference type="InterPro" id="IPR042099">
    <property type="entry name" value="ANL_N_sf"/>
</dbReference>
<dbReference type="InterPro" id="IPR045851">
    <property type="entry name" value="AMP-bd_C_sf"/>
</dbReference>
<keyword evidence="2" id="KW-1185">Reference proteome</keyword>
<dbReference type="Gene3D" id="3.40.50.12780">
    <property type="entry name" value="N-terminal domain of ligase-like"/>
    <property type="match status" value="1"/>
</dbReference>
<dbReference type="STRING" id="1274631.LMTR13_26125"/>
<dbReference type="KEGG" id="bic:LMTR13_26125"/>
<dbReference type="GO" id="GO:0031177">
    <property type="term" value="F:phosphopantetheine binding"/>
    <property type="evidence" value="ECO:0007669"/>
    <property type="project" value="TreeGrafter"/>
</dbReference>
<sequence length="142" mass="16219">MYRTDDLAGYLPDGNLEFLGRNDDQVKIRGFRIEPGEIVARLAEHRSVRDAVVVAQGESAAEKRASLPEYMVPFAFARLRRCRRRTASSIARHCRRRRMRRMQRGGYEAQGEIETALAQFRSFWVSRGSGGTTNCSHWAGTR</sequence>
<dbReference type="GO" id="GO:0043041">
    <property type="term" value="P:amino acid activation for nonribosomal peptide biosynthetic process"/>
    <property type="evidence" value="ECO:0007669"/>
    <property type="project" value="TreeGrafter"/>
</dbReference>
<dbReference type="PANTHER" id="PTHR45527">
    <property type="entry name" value="NONRIBOSOMAL PEPTIDE SYNTHETASE"/>
    <property type="match status" value="1"/>
</dbReference>